<accession>A0A031WFH9</accession>
<name>A0A031WFH9_CLODI</name>
<reference evidence="7 9" key="2">
    <citation type="submission" date="2017-02" db="EMBL/GenBank/DDBJ databases">
        <authorList>
            <consortium name="Pathogen Informatics"/>
        </authorList>
    </citation>
    <scope>NUCLEOTIDE SEQUENCE [LARGE SCALE GENOMIC DNA]</scope>
    <source>
        <strain evidence="10">clo34</strain>
        <strain evidence="8">Clo34</strain>
        <strain evidence="7 9">VRECD0157</strain>
    </source>
</reference>
<reference evidence="5" key="3">
    <citation type="journal article" date="2018" name="Genome Biol.">
        <title>SKESA: strategic k-mer extension for scrupulous assemblies.</title>
        <authorList>
            <person name="Souvorov A."/>
            <person name="Agarwala R."/>
            <person name="Lipman D.J."/>
        </authorList>
    </citation>
    <scope>NUCLEOTIDE SEQUENCE</scope>
    <source>
        <strain evidence="6">Clostridioides</strain>
        <strain evidence="5">HN1000</strain>
    </source>
</reference>
<dbReference type="RefSeq" id="WP_003428183.1">
    <property type="nucleotide sequence ID" value="NZ_AP025558.1"/>
</dbReference>
<dbReference type="EMBL" id="LK933005">
    <property type="protein sequence ID" value="CDT19837.1"/>
    <property type="molecule type" value="Genomic_DNA"/>
</dbReference>
<reference evidence="5" key="4">
    <citation type="submission" date="2021-06" db="EMBL/GenBank/DDBJ databases">
        <authorList>
            <consortium name="NCBI Pathogen Detection Project"/>
        </authorList>
    </citation>
    <scope>NUCLEOTIDE SEQUENCE</scope>
    <source>
        <strain evidence="6">Clostridioides</strain>
        <strain evidence="5">HN1000</strain>
    </source>
</reference>
<dbReference type="KEGG" id="pdf:CD630DERM_13610"/>
<dbReference type="EMBL" id="DAEPXK010000005">
    <property type="protein sequence ID" value="HBH1541153.1"/>
    <property type="molecule type" value="Genomic_DNA"/>
</dbReference>
<dbReference type="EMBL" id="LK932392">
    <property type="protein sequence ID" value="CDS86206.1"/>
    <property type="molecule type" value="Genomic_DNA"/>
</dbReference>
<evidence type="ECO:0000313" key="8">
    <source>
        <dbReference type="EMBL" id="VFD32802.1"/>
    </source>
</evidence>
<organism evidence="2">
    <name type="scientific">Clostridioides difficile</name>
    <name type="common">Peptoclostridium difficile</name>
    <dbReference type="NCBI Taxonomy" id="1496"/>
    <lineage>
        <taxon>Bacteria</taxon>
        <taxon>Bacillati</taxon>
        <taxon>Bacillota</taxon>
        <taxon>Clostridia</taxon>
        <taxon>Peptostreptococcales</taxon>
        <taxon>Peptostreptococcaceae</taxon>
        <taxon>Clostridioides</taxon>
    </lineage>
</organism>
<dbReference type="Proteomes" id="UP000189137">
    <property type="component" value="Unassembled WGS sequence"/>
</dbReference>
<dbReference type="EMBL" id="DAEQIJ010000002">
    <property type="protein sequence ID" value="HBH2618754.1"/>
    <property type="molecule type" value="Genomic_DNA"/>
</dbReference>
<dbReference type="PATRIC" id="fig|1496.1371.peg.2221"/>
<dbReference type="EMBL" id="FUPS01000001">
    <property type="protein sequence ID" value="SJR83003.1"/>
    <property type="molecule type" value="Genomic_DNA"/>
</dbReference>
<dbReference type="Proteomes" id="UP000878956">
    <property type="component" value="Unassembled WGS sequence"/>
</dbReference>
<sequence length="146" mass="17577">MENKKDILFKETDKRLHNYKYLDIKIKNINLDIKRCENEYSGCGAMVYTEKTSNTYNISSSVENEVLKREERLRKLKMEKEDIEIEKEKIENALTCLNDIEMEFFNLFYNSKTKNNMTYISMKLHLDRTSCYNLKKKMIFKLSEIL</sequence>
<evidence type="ECO:0000313" key="10">
    <source>
        <dbReference type="Proteomes" id="UP000411588"/>
    </source>
</evidence>
<dbReference type="Proteomes" id="UP000411588">
    <property type="component" value="Unassembled WGS sequence"/>
</dbReference>
<evidence type="ECO:0000313" key="3">
    <source>
        <dbReference type="EMBL" id="CDS86696.1"/>
    </source>
</evidence>
<evidence type="ECO:0000313" key="5">
    <source>
        <dbReference type="EMBL" id="HBH1541153.1"/>
    </source>
</evidence>
<protein>
    <submittedName>
        <fullName evidence="3">Putative phage protein</fullName>
    </submittedName>
    <submittedName>
        <fullName evidence="8">Sigma factor</fullName>
    </submittedName>
</protein>
<gene>
    <name evidence="4" type="ORF">BN1095_340086</name>
    <name evidence="3" type="ORF">BN1096_560278</name>
    <name evidence="2" type="ORF">BN1097_540281</name>
    <name evidence="5" type="ORF">KRM00_000610</name>
    <name evidence="6" type="ORF">KRQ00_000479</name>
    <name evidence="8" type="ORF">SAMEA1402399_02241</name>
    <name evidence="7" type="ORF">SAMEA3375112_00262</name>
</gene>
<dbReference type="Proteomes" id="UP000879542">
    <property type="component" value="Unassembled WGS sequence"/>
</dbReference>
<proteinExistence type="predicted"/>
<feature type="coiled-coil region" evidence="1">
    <location>
        <begin position="66"/>
        <end position="100"/>
    </location>
</feature>
<dbReference type="EMBL" id="LK932509">
    <property type="protein sequence ID" value="CDS86696.1"/>
    <property type="molecule type" value="Genomic_DNA"/>
</dbReference>
<dbReference type="EMBL" id="CAADAN010000007">
    <property type="protein sequence ID" value="VFD32802.1"/>
    <property type="molecule type" value="Genomic_DNA"/>
</dbReference>
<dbReference type="AlphaFoldDB" id="A0A031WFH9"/>
<evidence type="ECO:0000313" key="4">
    <source>
        <dbReference type="EMBL" id="CDT19837.1"/>
    </source>
</evidence>
<dbReference type="GeneID" id="66353760"/>
<evidence type="ECO:0000313" key="7">
    <source>
        <dbReference type="EMBL" id="SJR83003.1"/>
    </source>
</evidence>
<reference evidence="2" key="1">
    <citation type="submission" date="2014-07" db="EMBL/GenBank/DDBJ databases">
        <authorList>
            <person name="Monot Marc"/>
        </authorList>
    </citation>
    <scope>NUCLEOTIDE SEQUENCE</scope>
    <source>
        <strain evidence="4">7032989</strain>
        <strain evidence="2">7032994</strain>
    </source>
</reference>
<evidence type="ECO:0000313" key="2">
    <source>
        <dbReference type="EMBL" id="CDS86206.1"/>
    </source>
</evidence>
<evidence type="ECO:0000313" key="9">
    <source>
        <dbReference type="Proteomes" id="UP000189137"/>
    </source>
</evidence>
<evidence type="ECO:0000313" key="6">
    <source>
        <dbReference type="EMBL" id="HBH2618754.1"/>
    </source>
</evidence>
<keyword evidence="1" id="KW-0175">Coiled coil</keyword>
<evidence type="ECO:0000256" key="1">
    <source>
        <dbReference type="SAM" id="Coils"/>
    </source>
</evidence>